<sequence>MSSKNTSAPYSVLHPPVGTRIGGNSIELVEVLGVGGYGVVYRGVDVRAANPRSYAVKCLIYQGHQASRQRQIHLREINLHQLASTHPGVVSLHRVIEDENMTYIIMDYAPDHDLFTQILHSCRYLGDDQLIKNVFLQILDAVEYCHSLGIYHRDLKPENILCFDDGLRVSVTDFGLATTDQLSEEFRTGSVYHMSPECQGGDYAPTGNYSPMFNDIWSLGIILLNLATGRNPWKSATAEDPTFQTYLQDPYNFLPTVLPISAEVNDILTRMLEVDWRERATLPEIRMALEEVTTFYSDGVIFEGSMARCPWEEGMDVDDSDSSTQEDVPAPPSKSDNGDARSRSLWSKESSVGVIIANRTLEDQSSYGRWEEFASYGLDYRKSPPSQSYRNFSEMDTYDRPHTPLSAPCSLSSTDSESSSLPNTPGKLAVTFAAASAEAEPRKGLTIDTNYNSNQLYHANDSVTIYSASSEMVPGTLDDPSSYFLSSSAILSRPSITMPGGFTFEHLTLEDKEMSSPSMFTTSPVFAAPFTYSQSSSEGSLPSRTMSYDRSQTGSPDSFWHRSVDAYNPQPQGEVEFSEPSQLSPSILSLMTNISPPSRPVLSSKTKQSYANTHGSIDQGQTKTSTTTTAKSFFDPVRTFFTRSTSPPVTPTTQPRMLAYDGYSIEPFQSYTRDQAYLSPSIETWFNIPSPIRTTPESPIFDGYRMGFSSSSSTSSTGFGGGGGSAPIPIPLPRRCGADTSFVRASKWFSPGKFFTSMGIA</sequence>
<accession>A0ACD3B1V2</accession>
<evidence type="ECO:0000313" key="1">
    <source>
        <dbReference type="EMBL" id="TFK72070.1"/>
    </source>
</evidence>
<evidence type="ECO:0000313" key="2">
    <source>
        <dbReference type="Proteomes" id="UP000308600"/>
    </source>
</evidence>
<protein>
    <submittedName>
        <fullName evidence="1">Kinase-like protein</fullName>
    </submittedName>
</protein>
<name>A0ACD3B1V2_9AGAR</name>
<gene>
    <name evidence="1" type="ORF">BDN72DRAFT_895059</name>
</gene>
<proteinExistence type="predicted"/>
<keyword evidence="2" id="KW-1185">Reference proteome</keyword>
<organism evidence="1 2">
    <name type="scientific">Pluteus cervinus</name>
    <dbReference type="NCBI Taxonomy" id="181527"/>
    <lineage>
        <taxon>Eukaryota</taxon>
        <taxon>Fungi</taxon>
        <taxon>Dikarya</taxon>
        <taxon>Basidiomycota</taxon>
        <taxon>Agaricomycotina</taxon>
        <taxon>Agaricomycetes</taxon>
        <taxon>Agaricomycetidae</taxon>
        <taxon>Agaricales</taxon>
        <taxon>Pluteineae</taxon>
        <taxon>Pluteaceae</taxon>
        <taxon>Pluteus</taxon>
    </lineage>
</organism>
<dbReference type="Proteomes" id="UP000308600">
    <property type="component" value="Unassembled WGS sequence"/>
</dbReference>
<dbReference type="EMBL" id="ML208289">
    <property type="protein sequence ID" value="TFK72070.1"/>
    <property type="molecule type" value="Genomic_DNA"/>
</dbReference>
<reference evidence="1 2" key="1">
    <citation type="journal article" date="2019" name="Nat. Ecol. Evol.">
        <title>Megaphylogeny resolves global patterns of mushroom evolution.</title>
        <authorList>
            <person name="Varga T."/>
            <person name="Krizsan K."/>
            <person name="Foldi C."/>
            <person name="Dima B."/>
            <person name="Sanchez-Garcia M."/>
            <person name="Sanchez-Ramirez S."/>
            <person name="Szollosi G.J."/>
            <person name="Szarkandi J.G."/>
            <person name="Papp V."/>
            <person name="Albert L."/>
            <person name="Andreopoulos W."/>
            <person name="Angelini C."/>
            <person name="Antonin V."/>
            <person name="Barry K.W."/>
            <person name="Bougher N.L."/>
            <person name="Buchanan P."/>
            <person name="Buyck B."/>
            <person name="Bense V."/>
            <person name="Catcheside P."/>
            <person name="Chovatia M."/>
            <person name="Cooper J."/>
            <person name="Damon W."/>
            <person name="Desjardin D."/>
            <person name="Finy P."/>
            <person name="Geml J."/>
            <person name="Haridas S."/>
            <person name="Hughes K."/>
            <person name="Justo A."/>
            <person name="Karasinski D."/>
            <person name="Kautmanova I."/>
            <person name="Kiss B."/>
            <person name="Kocsube S."/>
            <person name="Kotiranta H."/>
            <person name="LaButti K.M."/>
            <person name="Lechner B.E."/>
            <person name="Liimatainen K."/>
            <person name="Lipzen A."/>
            <person name="Lukacs Z."/>
            <person name="Mihaltcheva S."/>
            <person name="Morgado L.N."/>
            <person name="Niskanen T."/>
            <person name="Noordeloos M.E."/>
            <person name="Ohm R.A."/>
            <person name="Ortiz-Santana B."/>
            <person name="Ovrebo C."/>
            <person name="Racz N."/>
            <person name="Riley R."/>
            <person name="Savchenko A."/>
            <person name="Shiryaev A."/>
            <person name="Soop K."/>
            <person name="Spirin V."/>
            <person name="Szebenyi C."/>
            <person name="Tomsovsky M."/>
            <person name="Tulloss R.E."/>
            <person name="Uehling J."/>
            <person name="Grigoriev I.V."/>
            <person name="Vagvolgyi C."/>
            <person name="Papp T."/>
            <person name="Martin F.M."/>
            <person name="Miettinen O."/>
            <person name="Hibbett D.S."/>
            <person name="Nagy L.G."/>
        </authorList>
    </citation>
    <scope>NUCLEOTIDE SEQUENCE [LARGE SCALE GENOMIC DNA]</scope>
    <source>
        <strain evidence="1 2">NL-1719</strain>
    </source>
</reference>